<organism evidence="1 2">
    <name type="scientific">Paenibacillus athensensis</name>
    <dbReference type="NCBI Taxonomy" id="1967502"/>
    <lineage>
        <taxon>Bacteria</taxon>
        <taxon>Bacillati</taxon>
        <taxon>Bacillota</taxon>
        <taxon>Bacilli</taxon>
        <taxon>Bacillales</taxon>
        <taxon>Paenibacillaceae</taxon>
        <taxon>Paenibacillus</taxon>
    </lineage>
</organism>
<comment type="caution">
    <text evidence="1">The sequence shown here is derived from an EMBL/GenBank/DDBJ whole genome shotgun (WGS) entry which is preliminary data.</text>
</comment>
<proteinExistence type="predicted"/>
<keyword evidence="2" id="KW-1185">Reference proteome</keyword>
<sequence length="214" mass="24091">MVKNRVLLIFGFFILLIVLIAIIASAVKSTVSSLSTKQTTASDQGGESSTVPWDYQLKEAKVGDLIGEDMVLLPDNERISNDQNFATGDPVWVVNYMSATMQTNEQGQNDVTLSAWKPIKTYKTKDEAEKDLAELKKEIKTDVKLVGEYKTDYEGKSRYFAVIEMPTGQTVKQPIPETRYAAFKNKDQVSVVLEEVHDYADYDISMAKFRGWVQ</sequence>
<dbReference type="OrthoDB" id="2657395at2"/>
<evidence type="ECO:0000313" key="1">
    <source>
        <dbReference type="EMBL" id="TFE85289.1"/>
    </source>
</evidence>
<gene>
    <name evidence="1" type="ORF">B5M42_17825</name>
</gene>
<dbReference type="AlphaFoldDB" id="A0A4Y8PW65"/>
<reference evidence="1 2" key="1">
    <citation type="submission" date="2017-03" db="EMBL/GenBank/DDBJ databases">
        <title>Isolation of Levoglucosan Utilizing Bacteria.</title>
        <authorList>
            <person name="Arya A.S."/>
        </authorList>
    </citation>
    <scope>NUCLEOTIDE SEQUENCE [LARGE SCALE GENOMIC DNA]</scope>
    <source>
        <strain evidence="1 2">MEC069</strain>
    </source>
</reference>
<name>A0A4Y8PW65_9BACL</name>
<protein>
    <submittedName>
        <fullName evidence="1">Signal peptide protein</fullName>
    </submittedName>
</protein>
<accession>A0A4Y8PW65</accession>
<dbReference type="Proteomes" id="UP000298246">
    <property type="component" value="Unassembled WGS sequence"/>
</dbReference>
<evidence type="ECO:0000313" key="2">
    <source>
        <dbReference type="Proteomes" id="UP000298246"/>
    </source>
</evidence>
<dbReference type="EMBL" id="MYFO01000027">
    <property type="protein sequence ID" value="TFE85289.1"/>
    <property type="molecule type" value="Genomic_DNA"/>
</dbReference>